<evidence type="ECO:0000256" key="1">
    <source>
        <dbReference type="SAM" id="MobiDB-lite"/>
    </source>
</evidence>
<feature type="compositionally biased region" description="Acidic residues" evidence="1">
    <location>
        <begin position="39"/>
        <end position="49"/>
    </location>
</feature>
<evidence type="ECO:0000313" key="2">
    <source>
        <dbReference type="EMBL" id="CAI4065635.1"/>
    </source>
</evidence>
<feature type="region of interest" description="Disordered" evidence="1">
    <location>
        <begin position="161"/>
        <end position="192"/>
    </location>
</feature>
<dbReference type="Proteomes" id="UP001162085">
    <property type="component" value="Chromosome 9"/>
</dbReference>
<keyword evidence="3" id="KW-1185">Reference proteome</keyword>
<reference evidence="2" key="1">
    <citation type="submission" date="2022-10" db="EMBL/GenBank/DDBJ databases">
        <authorList>
            <person name="Byrne P K."/>
        </authorList>
    </citation>
    <scope>NUCLEOTIDE SEQUENCE</scope>
    <source>
        <strain evidence="2">ZP964</strain>
    </source>
</reference>
<accession>A0ABN8WYR2</accession>
<sequence>MDGLLNVGLRDEPGPCSYRSAIDDLLPSLSDPYDHANANEDEDEDEDEIGPLAALHVYTTSTQDGAGAACSSLLQDATSNHDDADDENNSMSQDISRTQEMSSLCSSPPARERHRSSVRTISAILHPGKSDQDETTRSLSVPAEYDKPGFFAKASSIFFRRNSTPRDQHTQAGPGTGAASRRDPRRLAASGRSAVKSAAAESLRQQQELEDGLYARVIANFRAIGWCSTSEIESVEYKRSLINAQWDKKISLLSHAQCYK</sequence>
<evidence type="ECO:0000313" key="3">
    <source>
        <dbReference type="Proteomes" id="UP001162085"/>
    </source>
</evidence>
<name>A0ABN8WYR2_SACUV</name>
<feature type="region of interest" description="Disordered" evidence="1">
    <location>
        <begin position="1"/>
        <end position="50"/>
    </location>
</feature>
<feature type="region of interest" description="Disordered" evidence="1">
    <location>
        <begin position="77"/>
        <end position="141"/>
    </location>
</feature>
<gene>
    <name evidence="2" type="primary">SUVZ09G1730</name>
    <name evidence="2" type="ORF">SUVZ_09G1730</name>
</gene>
<feature type="compositionally biased region" description="Polar residues" evidence="1">
    <location>
        <begin position="89"/>
        <end position="106"/>
    </location>
</feature>
<proteinExistence type="predicted"/>
<organism evidence="2 3">
    <name type="scientific">Saccharomyces uvarum</name>
    <name type="common">Yeast</name>
    <name type="synonym">Saccharomyces bayanus var. uvarum</name>
    <dbReference type="NCBI Taxonomy" id="230603"/>
    <lineage>
        <taxon>Eukaryota</taxon>
        <taxon>Fungi</taxon>
        <taxon>Dikarya</taxon>
        <taxon>Ascomycota</taxon>
        <taxon>Saccharomycotina</taxon>
        <taxon>Saccharomycetes</taxon>
        <taxon>Saccharomycetales</taxon>
        <taxon>Saccharomycetaceae</taxon>
        <taxon>Saccharomyces</taxon>
    </lineage>
</organism>
<dbReference type="EMBL" id="OX365936">
    <property type="protein sequence ID" value="CAI4065635.1"/>
    <property type="molecule type" value="Genomic_DNA"/>
</dbReference>
<protein>
    <submittedName>
        <fullName evidence="2">Uncharacterized protein</fullName>
    </submittedName>
</protein>